<reference evidence="2" key="1">
    <citation type="submission" date="2025-08" db="UniProtKB">
        <authorList>
            <consortium name="RefSeq"/>
        </authorList>
    </citation>
    <scope>IDENTIFICATION</scope>
    <source>
        <tissue evidence="2">Leaves</tissue>
    </source>
</reference>
<accession>A0A2I4ELF6</accession>
<dbReference type="InterPro" id="IPR036691">
    <property type="entry name" value="Endo/exonu/phosph_ase_sf"/>
</dbReference>
<keyword evidence="1" id="KW-1185">Reference proteome</keyword>
<evidence type="ECO:0000313" key="1">
    <source>
        <dbReference type="Proteomes" id="UP000235220"/>
    </source>
</evidence>
<dbReference type="Gramene" id="Jr16_08950_p1">
    <property type="protein sequence ID" value="cds.Jr16_08950_p1"/>
    <property type="gene ID" value="Jr16_08950"/>
</dbReference>
<sequence length="262" mass="31584">MNMFRNVLERGGLFDLSWRGDKFTWSNKHDNETFTKERLDKVVANLRWKEIYKEGWLEVLTARCSDHRPLLLSMNQVLSIVWRRRRMFRDEARWSLEEGCEEVIKNAWTMRQVGGDSAKTLQKLLEDNKGAFVKWNKRLENNKGKILKEKIELLKNLQMNEGSHNMVEIKKLQNEIGVYLEMEDLKWRQRAKLDWYQLGDRNTKFFHSCADQRRKKNWIRQIHDEQDKMQTEPEMIDKVFNEYFQKLFKSTTPSDGDIEAYL</sequence>
<gene>
    <name evidence="2" type="primary">LOC108990661</name>
</gene>
<dbReference type="KEGG" id="jre:108990661"/>
<dbReference type="OrthoDB" id="1749972at2759"/>
<dbReference type="AlphaFoldDB" id="A0A2I4ELF6"/>
<dbReference type="GeneID" id="108990661"/>
<dbReference type="Gene3D" id="3.60.10.10">
    <property type="entry name" value="Endonuclease/exonuclease/phosphatase"/>
    <property type="match status" value="1"/>
</dbReference>
<dbReference type="RefSeq" id="XP_018820228.2">
    <property type="nucleotide sequence ID" value="XM_018964683.2"/>
</dbReference>
<name>A0A2I4ELF6_JUGRE</name>
<dbReference type="PANTHER" id="PTHR33710:SF62">
    <property type="entry name" value="DUF4283 DOMAIN PROTEIN"/>
    <property type="match status" value="1"/>
</dbReference>
<organism evidence="1 2">
    <name type="scientific">Juglans regia</name>
    <name type="common">English walnut</name>
    <dbReference type="NCBI Taxonomy" id="51240"/>
    <lineage>
        <taxon>Eukaryota</taxon>
        <taxon>Viridiplantae</taxon>
        <taxon>Streptophyta</taxon>
        <taxon>Embryophyta</taxon>
        <taxon>Tracheophyta</taxon>
        <taxon>Spermatophyta</taxon>
        <taxon>Magnoliopsida</taxon>
        <taxon>eudicotyledons</taxon>
        <taxon>Gunneridae</taxon>
        <taxon>Pentapetalae</taxon>
        <taxon>rosids</taxon>
        <taxon>fabids</taxon>
        <taxon>Fagales</taxon>
        <taxon>Juglandaceae</taxon>
        <taxon>Juglans</taxon>
    </lineage>
</organism>
<evidence type="ECO:0000313" key="2">
    <source>
        <dbReference type="RefSeq" id="XP_018820228.2"/>
    </source>
</evidence>
<proteinExistence type="predicted"/>
<dbReference type="SUPFAM" id="SSF56219">
    <property type="entry name" value="DNase I-like"/>
    <property type="match status" value="1"/>
</dbReference>
<protein>
    <submittedName>
        <fullName evidence="2">Uncharacterized protein LOC108990661</fullName>
    </submittedName>
</protein>
<dbReference type="Proteomes" id="UP000235220">
    <property type="component" value="Chromosome 16"/>
</dbReference>
<dbReference type="PANTHER" id="PTHR33710">
    <property type="entry name" value="BNAC02G09200D PROTEIN"/>
    <property type="match status" value="1"/>
</dbReference>